<feature type="region of interest" description="Disordered" evidence="2">
    <location>
        <begin position="192"/>
        <end position="233"/>
    </location>
</feature>
<comment type="caution">
    <text evidence="3">The sequence shown here is derived from an EMBL/GenBank/DDBJ whole genome shotgun (WGS) entry which is preliminary data.</text>
</comment>
<keyword evidence="1" id="KW-0175">Coiled coil</keyword>
<sequence>MDLLTKGFDENFVKEKGNAGIFLNDDRDLNVGPPDDASSTNNMLSALIRGATSGNTNEEPCESAKKFFDLLKDANKSCVELTDLPRELMKENLEVHARAQAAAREKSIALEAEVDKLKEQIAQEAAEREREKEENRRRMQEELENAKINLREEMKQEFLNMLAQHKEGAMIMSTLQNNASTQVAPIIEEEDETGGHENENEDGLQETQPGSVVTVQKGAPAPTRSTRSTAPPSIALFNENTANVTASKTYITSQQLMNRTRNNHKRRKWNFAKIPSHLRFQGVRIADILNNI</sequence>
<protein>
    <submittedName>
        <fullName evidence="3">Uncharacterized protein</fullName>
    </submittedName>
</protein>
<evidence type="ECO:0000256" key="2">
    <source>
        <dbReference type="SAM" id="MobiDB-lite"/>
    </source>
</evidence>
<evidence type="ECO:0000313" key="3">
    <source>
        <dbReference type="EMBL" id="CAD6250819.1"/>
    </source>
</evidence>
<dbReference type="EMBL" id="CAJGYO010000008">
    <property type="protein sequence ID" value="CAD6250819.1"/>
    <property type="molecule type" value="Genomic_DNA"/>
</dbReference>
<organism evidence="3 4">
    <name type="scientific">Miscanthus lutarioriparius</name>
    <dbReference type="NCBI Taxonomy" id="422564"/>
    <lineage>
        <taxon>Eukaryota</taxon>
        <taxon>Viridiplantae</taxon>
        <taxon>Streptophyta</taxon>
        <taxon>Embryophyta</taxon>
        <taxon>Tracheophyta</taxon>
        <taxon>Spermatophyta</taxon>
        <taxon>Magnoliopsida</taxon>
        <taxon>Liliopsida</taxon>
        <taxon>Poales</taxon>
        <taxon>Poaceae</taxon>
        <taxon>PACMAD clade</taxon>
        <taxon>Panicoideae</taxon>
        <taxon>Andropogonodae</taxon>
        <taxon>Andropogoneae</taxon>
        <taxon>Saccharinae</taxon>
        <taxon>Miscanthus</taxon>
    </lineage>
</organism>
<feature type="coiled-coil region" evidence="1">
    <location>
        <begin position="100"/>
        <end position="160"/>
    </location>
</feature>
<dbReference type="AlphaFoldDB" id="A0A811PSI1"/>
<dbReference type="Proteomes" id="UP000604825">
    <property type="component" value="Unassembled WGS sequence"/>
</dbReference>
<keyword evidence="4" id="KW-1185">Reference proteome</keyword>
<evidence type="ECO:0000313" key="4">
    <source>
        <dbReference type="Proteomes" id="UP000604825"/>
    </source>
</evidence>
<accession>A0A811PSI1</accession>
<name>A0A811PSI1_9POAL</name>
<evidence type="ECO:0000256" key="1">
    <source>
        <dbReference type="SAM" id="Coils"/>
    </source>
</evidence>
<proteinExistence type="predicted"/>
<gene>
    <name evidence="3" type="ORF">NCGR_LOCUS34589</name>
</gene>
<feature type="compositionally biased region" description="Polar residues" evidence="2">
    <location>
        <begin position="205"/>
        <end position="214"/>
    </location>
</feature>
<reference evidence="3" key="1">
    <citation type="submission" date="2020-10" db="EMBL/GenBank/DDBJ databases">
        <authorList>
            <person name="Han B."/>
            <person name="Lu T."/>
            <person name="Zhao Q."/>
            <person name="Huang X."/>
            <person name="Zhao Y."/>
        </authorList>
    </citation>
    <scope>NUCLEOTIDE SEQUENCE</scope>
</reference>